<evidence type="ECO:0000313" key="2">
    <source>
        <dbReference type="EMBL" id="RSK86372.1"/>
    </source>
</evidence>
<proteinExistence type="predicted"/>
<sequence length="179" mass="19770">MPKAPNPMRVSEFDAFDYQISQRTQIGGQDTLNRTITQQTQATLSASYHRSLWAGVPLNLTTDPKSQNYEYVKVQDSASSEIDIGYRDGLLARAQARRTASQSTQVMRYELARLVSDVTTPLSGASNIDLTPLLQTLLRNDAAHSGTSATNAPDDDANATQSEIRKRTRLEIDPSRLNV</sequence>
<evidence type="ECO:0008006" key="4">
    <source>
        <dbReference type="Google" id="ProtNLM"/>
    </source>
</evidence>
<feature type="region of interest" description="Disordered" evidence="1">
    <location>
        <begin position="144"/>
        <end position="179"/>
    </location>
</feature>
<keyword evidence="3" id="KW-1185">Reference proteome</keyword>
<organism evidence="2 3">
    <name type="scientific">Pandoraea apista</name>
    <dbReference type="NCBI Taxonomy" id="93218"/>
    <lineage>
        <taxon>Bacteria</taxon>
        <taxon>Pseudomonadati</taxon>
        <taxon>Pseudomonadota</taxon>
        <taxon>Betaproteobacteria</taxon>
        <taxon>Burkholderiales</taxon>
        <taxon>Burkholderiaceae</taxon>
        <taxon>Pandoraea</taxon>
    </lineage>
</organism>
<protein>
    <recommendedName>
        <fullName evidence="4">Lactate dehydrogenase</fullName>
    </recommendedName>
</protein>
<dbReference type="EMBL" id="RWHX01000002">
    <property type="protein sequence ID" value="RSK86372.1"/>
    <property type="molecule type" value="Genomic_DNA"/>
</dbReference>
<comment type="caution">
    <text evidence="2">The sequence shown here is derived from an EMBL/GenBank/DDBJ whole genome shotgun (WGS) entry which is preliminary data.</text>
</comment>
<accession>A0ABX9ZV72</accession>
<gene>
    <name evidence="2" type="ORF">EJE83_01930</name>
</gene>
<dbReference type="RefSeq" id="WP_124988601.1">
    <property type="nucleotide sequence ID" value="NZ_PYYA01000004.1"/>
</dbReference>
<reference evidence="2 3" key="1">
    <citation type="submission" date="2018-12" db="EMBL/GenBank/DDBJ databases">
        <title>Whole genome sequence of a Pandoraea apista isolate from a patient with cystic fibrosis.</title>
        <authorList>
            <person name="Kenna D.T."/>
            <person name="Turton J.F."/>
        </authorList>
    </citation>
    <scope>NUCLEOTIDE SEQUENCE [LARGE SCALE GENOMIC DNA]</scope>
    <source>
        <strain evidence="2 3">Pa13324</strain>
    </source>
</reference>
<name>A0ABX9ZV72_9BURK</name>
<feature type="compositionally biased region" description="Basic and acidic residues" evidence="1">
    <location>
        <begin position="163"/>
        <end position="179"/>
    </location>
</feature>
<dbReference type="Proteomes" id="UP000270216">
    <property type="component" value="Unassembled WGS sequence"/>
</dbReference>
<evidence type="ECO:0000256" key="1">
    <source>
        <dbReference type="SAM" id="MobiDB-lite"/>
    </source>
</evidence>
<evidence type="ECO:0000313" key="3">
    <source>
        <dbReference type="Proteomes" id="UP000270216"/>
    </source>
</evidence>